<dbReference type="AlphaFoldDB" id="A0A9W9LEH2"/>
<dbReference type="GO" id="GO:0072330">
    <property type="term" value="P:monocarboxylic acid biosynthetic process"/>
    <property type="evidence" value="ECO:0007669"/>
    <property type="project" value="UniProtKB-ARBA"/>
</dbReference>
<protein>
    <recommendedName>
        <fullName evidence="2">Serine hydrolase domain-containing protein</fullName>
    </recommendedName>
</protein>
<dbReference type="InterPro" id="IPR005645">
    <property type="entry name" value="FSH-like_dom"/>
</dbReference>
<accession>A0A9W9LEH2</accession>
<dbReference type="GO" id="GO:0016787">
    <property type="term" value="F:hydrolase activity"/>
    <property type="evidence" value="ECO:0007669"/>
    <property type="project" value="UniProtKB-KW"/>
</dbReference>
<dbReference type="GO" id="GO:0019748">
    <property type="term" value="P:secondary metabolic process"/>
    <property type="evidence" value="ECO:0007669"/>
    <property type="project" value="TreeGrafter"/>
</dbReference>
<dbReference type="PANTHER" id="PTHR48070">
    <property type="entry name" value="ESTERASE OVCA2"/>
    <property type="match status" value="1"/>
</dbReference>
<name>A0A9W9LEH2_9EURO</name>
<gene>
    <name evidence="3" type="ORF">N7482_010640</name>
</gene>
<evidence type="ECO:0000256" key="1">
    <source>
        <dbReference type="ARBA" id="ARBA00022801"/>
    </source>
</evidence>
<dbReference type="GeneID" id="81431940"/>
<dbReference type="RefSeq" id="XP_056538721.1">
    <property type="nucleotide sequence ID" value="XM_056692764.1"/>
</dbReference>
<dbReference type="InterPro" id="IPR050593">
    <property type="entry name" value="LovG"/>
</dbReference>
<reference evidence="3" key="1">
    <citation type="submission" date="2022-11" db="EMBL/GenBank/DDBJ databases">
        <authorList>
            <person name="Petersen C."/>
        </authorList>
    </citation>
    <scope>NUCLEOTIDE SEQUENCE</scope>
    <source>
        <strain evidence="3">IBT 26290</strain>
    </source>
</reference>
<dbReference type="GO" id="GO:0005634">
    <property type="term" value="C:nucleus"/>
    <property type="evidence" value="ECO:0007669"/>
    <property type="project" value="TreeGrafter"/>
</dbReference>
<dbReference type="OrthoDB" id="2094269at2759"/>
<keyword evidence="4" id="KW-1185">Reference proteome</keyword>
<organism evidence="3 4">
    <name type="scientific">Penicillium canariense</name>
    <dbReference type="NCBI Taxonomy" id="189055"/>
    <lineage>
        <taxon>Eukaryota</taxon>
        <taxon>Fungi</taxon>
        <taxon>Dikarya</taxon>
        <taxon>Ascomycota</taxon>
        <taxon>Pezizomycotina</taxon>
        <taxon>Eurotiomycetes</taxon>
        <taxon>Eurotiomycetidae</taxon>
        <taxon>Eurotiales</taxon>
        <taxon>Aspergillaceae</taxon>
        <taxon>Penicillium</taxon>
    </lineage>
</organism>
<dbReference type="InterPro" id="IPR029058">
    <property type="entry name" value="AB_hydrolase_fold"/>
</dbReference>
<dbReference type="PANTHER" id="PTHR48070:SF7">
    <property type="entry name" value="SERINE HYDROLASE FSH DOMAIN-CONTAINING PROTEIN-RELATED"/>
    <property type="match status" value="1"/>
</dbReference>
<comment type="caution">
    <text evidence="3">The sequence shown here is derived from an EMBL/GenBank/DDBJ whole genome shotgun (WGS) entry which is preliminary data.</text>
</comment>
<dbReference type="GO" id="GO:0017000">
    <property type="term" value="P:antibiotic biosynthetic process"/>
    <property type="evidence" value="ECO:0007669"/>
    <property type="project" value="UniProtKB-ARBA"/>
</dbReference>
<sequence>MRFLCLHGASTSGAIFRAQTAAFRDKLGPGHLFDFVDAPHACPAGPGIAAFFPEPYYSFWRSTDAAEVAQTHHWLLERLRQPEPYDALLCFSQGCAVAASLIVAHQNETPELALPFRAVIFICGGPPLPILADWGLPIPRAAWEVHERTARELWEQATAKQAQLLARRAKAQSSFSSSAGEAGRLESDRDDPWTLPAINPCDAFGLDLTRFPESCRLHLPTVHIYGRQDPRCPSAWQLALLSDPTDRLVYDHGGAHEIPRTTRVSEAIAGAVAWLDDRLARRSG</sequence>
<dbReference type="Proteomes" id="UP001149163">
    <property type="component" value="Unassembled WGS sequence"/>
</dbReference>
<dbReference type="Pfam" id="PF03959">
    <property type="entry name" value="FSH1"/>
    <property type="match status" value="1"/>
</dbReference>
<dbReference type="SUPFAM" id="SSF53474">
    <property type="entry name" value="alpha/beta-Hydrolases"/>
    <property type="match status" value="1"/>
</dbReference>
<dbReference type="GO" id="GO:0005737">
    <property type="term" value="C:cytoplasm"/>
    <property type="evidence" value="ECO:0007669"/>
    <property type="project" value="TreeGrafter"/>
</dbReference>
<evidence type="ECO:0000313" key="3">
    <source>
        <dbReference type="EMBL" id="KAJ5151388.1"/>
    </source>
</evidence>
<keyword evidence="1" id="KW-0378">Hydrolase</keyword>
<evidence type="ECO:0000259" key="2">
    <source>
        <dbReference type="Pfam" id="PF03959"/>
    </source>
</evidence>
<feature type="domain" description="Serine hydrolase" evidence="2">
    <location>
        <begin position="2"/>
        <end position="267"/>
    </location>
</feature>
<reference evidence="3" key="2">
    <citation type="journal article" date="2023" name="IMA Fungus">
        <title>Comparative genomic study of the Penicillium genus elucidates a diverse pangenome and 15 lateral gene transfer events.</title>
        <authorList>
            <person name="Petersen C."/>
            <person name="Sorensen T."/>
            <person name="Nielsen M.R."/>
            <person name="Sondergaard T.E."/>
            <person name="Sorensen J.L."/>
            <person name="Fitzpatrick D.A."/>
            <person name="Frisvad J.C."/>
            <person name="Nielsen K.L."/>
        </authorList>
    </citation>
    <scope>NUCLEOTIDE SEQUENCE</scope>
    <source>
        <strain evidence="3">IBT 26290</strain>
    </source>
</reference>
<proteinExistence type="predicted"/>
<dbReference type="EMBL" id="JAPQKN010000008">
    <property type="protein sequence ID" value="KAJ5151388.1"/>
    <property type="molecule type" value="Genomic_DNA"/>
</dbReference>
<dbReference type="Gene3D" id="3.40.50.1820">
    <property type="entry name" value="alpha/beta hydrolase"/>
    <property type="match status" value="1"/>
</dbReference>
<evidence type="ECO:0000313" key="4">
    <source>
        <dbReference type="Proteomes" id="UP001149163"/>
    </source>
</evidence>